<dbReference type="RefSeq" id="WP_243816065.1">
    <property type="nucleotide sequence ID" value="NZ_CP091957.1"/>
</dbReference>
<proteinExistence type="predicted"/>
<protein>
    <submittedName>
        <fullName evidence="1">Uncharacterized protein</fullName>
    </submittedName>
</protein>
<dbReference type="Proteomes" id="UP000829829">
    <property type="component" value="Chromosome 1"/>
</dbReference>
<evidence type="ECO:0000313" key="1">
    <source>
        <dbReference type="EMBL" id="UOG58432.1"/>
    </source>
</evidence>
<accession>A0AAE9GJP6</accession>
<name>A0AAE9GJP6_9LEPT</name>
<dbReference type="AlphaFoldDB" id="A0AAE9GJP6"/>
<evidence type="ECO:0000313" key="2">
    <source>
        <dbReference type="Proteomes" id="UP000829829"/>
    </source>
</evidence>
<gene>
    <name evidence="1" type="ORF">MAL03_03985</name>
</gene>
<sequence>MSFQIIFLFVDCGNSHKVRNPTSPNVGTITKLEILLLQCGNYYKVRNPTSPNVGTITKLEILLLQMWELLQS</sequence>
<dbReference type="EMBL" id="CP091957">
    <property type="protein sequence ID" value="UOG58432.1"/>
    <property type="molecule type" value="Genomic_DNA"/>
</dbReference>
<organism evidence="1 2">
    <name type="scientific">Leptospira noguchii</name>
    <dbReference type="NCBI Taxonomy" id="28182"/>
    <lineage>
        <taxon>Bacteria</taxon>
        <taxon>Pseudomonadati</taxon>
        <taxon>Spirochaetota</taxon>
        <taxon>Spirochaetia</taxon>
        <taxon>Leptospirales</taxon>
        <taxon>Leptospiraceae</taxon>
        <taxon>Leptospira</taxon>
    </lineage>
</organism>
<reference evidence="1" key="1">
    <citation type="submission" date="2022-02" db="EMBL/GenBank/DDBJ databases">
        <title>The genetically variable rfb locus in Leptospira is a mobile cassette and a molecular signature of serovar identity.</title>
        <authorList>
            <person name="Nieves C."/>
            <person name="Vincent A.T."/>
            <person name="Zarantonelli L."/>
            <person name="Picardeau M."/>
            <person name="Veyrier F.J."/>
            <person name="Buschiazzo A."/>
        </authorList>
    </citation>
    <scope>NUCLEOTIDE SEQUENCE</scope>
    <source>
        <strain evidence="1">IP1512017</strain>
    </source>
</reference>